<reference evidence="6 7" key="1">
    <citation type="submission" date="2019-08" db="EMBL/GenBank/DDBJ databases">
        <title>Whole genome of Aphis craccivora.</title>
        <authorList>
            <person name="Voronova N.V."/>
            <person name="Shulinski R.S."/>
            <person name="Bandarenka Y.V."/>
            <person name="Zhorov D.G."/>
            <person name="Warner D."/>
        </authorList>
    </citation>
    <scope>NUCLEOTIDE SEQUENCE [LARGE SCALE GENOMIC DNA]</scope>
    <source>
        <strain evidence="6">180601</strain>
        <tissue evidence="6">Whole Body</tissue>
    </source>
</reference>
<dbReference type="PANTHER" id="PTHR15036">
    <property type="entry name" value="PIKACHURIN-LIKE PROTEIN"/>
    <property type="match status" value="1"/>
</dbReference>
<dbReference type="SUPFAM" id="SSF49899">
    <property type="entry name" value="Concanavalin A-like lectins/glucanases"/>
    <property type="match status" value="5"/>
</dbReference>
<feature type="disulfide bond" evidence="2">
    <location>
        <begin position="1488"/>
        <end position="1505"/>
    </location>
</feature>
<dbReference type="InterPro" id="IPR036880">
    <property type="entry name" value="Kunitz_BPTI_sf"/>
</dbReference>
<keyword evidence="1 2" id="KW-1015">Disulfide bond</keyword>
<dbReference type="SMART" id="SM00131">
    <property type="entry name" value="KU"/>
    <property type="match status" value="1"/>
</dbReference>
<keyword evidence="7" id="KW-1185">Reference proteome</keyword>
<dbReference type="Pfam" id="PF02210">
    <property type="entry name" value="Laminin_G_2"/>
    <property type="match status" value="4"/>
</dbReference>
<dbReference type="InterPro" id="IPR028159">
    <property type="entry name" value="RPA_interact_C_dom"/>
</dbReference>
<feature type="domain" description="BPTI/Kunitz inhibitor" evidence="5">
    <location>
        <begin position="205"/>
        <end position="254"/>
    </location>
</feature>
<comment type="caution">
    <text evidence="2">Lacks conserved residue(s) required for the propagation of feature annotation.</text>
</comment>
<dbReference type="OrthoDB" id="5989513at2759"/>
<keyword evidence="2" id="KW-0245">EGF-like domain</keyword>
<dbReference type="InterPro" id="IPR001791">
    <property type="entry name" value="Laminin_G"/>
</dbReference>
<feature type="domain" description="Laminin G" evidence="3">
    <location>
        <begin position="302"/>
        <end position="497"/>
    </location>
</feature>
<evidence type="ECO:0000313" key="6">
    <source>
        <dbReference type="EMBL" id="KAF0752861.1"/>
    </source>
</evidence>
<dbReference type="PROSITE" id="PS50025">
    <property type="entry name" value="LAM_G_DOMAIN"/>
    <property type="match status" value="5"/>
</dbReference>
<gene>
    <name evidence="6" type="ORF">FWK35_00014843</name>
</gene>
<dbReference type="SMART" id="SM00181">
    <property type="entry name" value="EGF"/>
    <property type="match status" value="3"/>
</dbReference>
<dbReference type="Gene3D" id="2.60.120.200">
    <property type="match status" value="5"/>
</dbReference>
<dbReference type="Gene3D" id="2.10.25.10">
    <property type="entry name" value="Laminin"/>
    <property type="match status" value="2"/>
</dbReference>
<proteinExistence type="predicted"/>
<feature type="domain" description="Laminin G" evidence="3">
    <location>
        <begin position="1106"/>
        <end position="1278"/>
    </location>
</feature>
<dbReference type="PANTHER" id="PTHR15036:SF49">
    <property type="entry name" value="AXOTACTIN"/>
    <property type="match status" value="1"/>
</dbReference>
<protein>
    <submittedName>
        <fullName evidence="6">Neurexin-4</fullName>
    </submittedName>
</protein>
<dbReference type="CDD" id="cd00054">
    <property type="entry name" value="EGF_CA"/>
    <property type="match status" value="1"/>
</dbReference>
<feature type="domain" description="Laminin G" evidence="3">
    <location>
        <begin position="1518"/>
        <end position="1691"/>
    </location>
</feature>
<dbReference type="Proteomes" id="UP000478052">
    <property type="component" value="Unassembled WGS sequence"/>
</dbReference>
<evidence type="ECO:0000259" key="4">
    <source>
        <dbReference type="PROSITE" id="PS50026"/>
    </source>
</evidence>
<sequence>MSSMESKHKNRSANYKRSKNRDVNFRDIMRHRYKSIIKNKRESLLQQVRNVAYEMRENEVTSFIDKTCIKMDVEEDDGFHSLDEEDKIFDEIKQEILDEEMKWICEQDIDYNIYLQHLQNNSIECPVCHTGNLIKTTVNTISCDVCHTSIQTFLEIDALKNNMENTAAEHSCVCQSPIECVIFPTPYDNSIIGEFQGLVFFFKRCEIPIMRGPCQNWIHKWYYDSVLHQCRTYISGICKSENIFDSEAECLYYCVGGKNRNNTYFVSEPIEQKYEYGSSTLTPIAPSDRGAELTFSESGYYTVFMMAENNAFIQLDGNRIPTFQLRLCREISFQFRTRLPHGLLVYHSVKDRPTGLPPYALYVIVEKGQLKVVHVYGKHSTSVIVGEGLNHDIWHTVTVRIDVHGARLIAKVDNISAEKIIQGLHKSSNYGISTDLTSVVLIGGLSPEEKLHGVKYIIESFVGCIKEMVLSAGKAASDLLPIKPLIATKHDNVQEGCIDKCKTEDNICFQGSLCINHYNQLSCDCFGTLYEGEYCDIYVSTVLTLRGSSYVSYRVYDWKDRVHSSMNRISFMFKTRFDDSALFYASGESHKHHHIAISIYNGSVIVEIELGDGEPIFATVGNNTNSNQWHNLTILHKENMVDIMFNGETKNYVLAGTRNYLYIDPEIYFGGGPTLSNKPGSLKYVFFNDISILYELKRGNPKVHYIGFLSPEFTETEVDMIPITLPFPSSRILWPVASVNHISLIHKHMAILVSSPVTTSAQNSSGFWELRMVNNEIRFELTPSSRLLTLNVDDKNKTTFLNGIQHFLAEQTITIGSGIGGKGSFGLVGCIREIWLDESRHMVRTNRTTGQVSIDNCQLVDPCKRPNACEHDGKCSVVDDNVICDCKGTGYIGKNCHFAQFRKTCEELALLGYTKPDVYLIDIDGNGKFPPAHVKCEFGAQGDSKTIVEHNLPSQIDVRSAAESDFSFTITYRDFPPEMLKELISHSLHCSQYIKYDCYKAPLDLHSATWFTSAAQEELINFIGYAKRGSCPCSMNKTCSNRTHSCNCDFPDAKWHSDEGHYLTSKYGGLGITKMVFLQQEHLQLDALGRITLGPLECVETNTQKYVVTFTTSQSYIEVPGWRKGDIAFSFRTTGEKAILLYQPPIRRQHPSFMVALTSDFKLTFNFTLNSGKSRDMEVKSRRRLNNGEWQKIWIDYNSHHVRFMINTDYEMIDLLPNEKFGPFEGSMYIGGATEDLLQVTTVSQGLIGCFRGLVVNGEILDIYSYMSVHLSEIIKECKPSCAPNPCKNGAKCKELWKLSQESYYKLLTKDILMNLRTYDENSLILHANDHLNNFVQLFIMNGNSVVFVFNHSHKIYNITVKYPGLNRGKSIQLALVRTENVTMLYVNEVNSSVPVEVLSPQRPPAPPTEYFQVNIGGFDPENLISSKKESVRLSGYVGCVRGLKIDDFVVSFSSLGLANSSFNTSKEKELRGIISGCNMKCDEQQPCKNKGICIENFEKGGSSCDCEHTSYYGDFCGLGADFSGVSVLRRKFLLEGPVTQVKLNLAFSSSDKRQRSTVLLLIQTENKRSYYLIVALNEKGEMIFEEDREGTGGAFGAHIKDRNFLNGARHSVYYKRTESSSILMVDRDPIELKKIPVLSLTDTLTDITAGDNEVQIGGLNTTDPRFASYTSYSGCISKYFKKIQFSKIIN</sequence>
<dbReference type="InterPro" id="IPR000742">
    <property type="entry name" value="EGF"/>
</dbReference>
<dbReference type="InterPro" id="IPR002223">
    <property type="entry name" value="Kunitz_BPTI"/>
</dbReference>
<feature type="domain" description="EGF-like" evidence="4">
    <location>
        <begin position="498"/>
        <end position="536"/>
    </location>
</feature>
<dbReference type="GO" id="GO:0016020">
    <property type="term" value="C:membrane"/>
    <property type="evidence" value="ECO:0007669"/>
    <property type="project" value="UniProtKB-SubCell"/>
</dbReference>
<evidence type="ECO:0000259" key="3">
    <source>
        <dbReference type="PROSITE" id="PS50025"/>
    </source>
</evidence>
<dbReference type="Gene3D" id="2.60.120.1000">
    <property type="match status" value="1"/>
</dbReference>
<feature type="domain" description="EGF-like" evidence="4">
    <location>
        <begin position="1479"/>
        <end position="1518"/>
    </location>
</feature>
<dbReference type="EMBL" id="VUJU01004911">
    <property type="protein sequence ID" value="KAF0752861.1"/>
    <property type="molecule type" value="Genomic_DNA"/>
</dbReference>
<accession>A0A6G0YBI0</accession>
<evidence type="ECO:0000313" key="7">
    <source>
        <dbReference type="Proteomes" id="UP000478052"/>
    </source>
</evidence>
<dbReference type="GO" id="GO:0004867">
    <property type="term" value="F:serine-type endopeptidase inhibitor activity"/>
    <property type="evidence" value="ECO:0007669"/>
    <property type="project" value="InterPro"/>
</dbReference>
<dbReference type="SUPFAM" id="SSF57362">
    <property type="entry name" value="BPTI-like"/>
    <property type="match status" value="1"/>
</dbReference>
<evidence type="ECO:0000256" key="2">
    <source>
        <dbReference type="PROSITE-ProRule" id="PRU00076"/>
    </source>
</evidence>
<dbReference type="CDD" id="cd00110">
    <property type="entry name" value="LamG"/>
    <property type="match status" value="4"/>
</dbReference>
<dbReference type="PROSITE" id="PS50026">
    <property type="entry name" value="EGF_3"/>
    <property type="match status" value="3"/>
</dbReference>
<dbReference type="InterPro" id="IPR050372">
    <property type="entry name" value="Neurexin-related_CASP"/>
</dbReference>
<dbReference type="Pfam" id="PF00014">
    <property type="entry name" value="Kunitz_BPTI"/>
    <property type="match status" value="1"/>
</dbReference>
<dbReference type="SMART" id="SM00282">
    <property type="entry name" value="LamG"/>
    <property type="match status" value="4"/>
</dbReference>
<name>A0A6G0YBI0_APHCR</name>
<feature type="domain" description="Laminin G" evidence="3">
    <location>
        <begin position="540"/>
        <end position="863"/>
    </location>
</feature>
<feature type="domain" description="Laminin G" evidence="3">
    <location>
        <begin position="1286"/>
        <end position="1478"/>
    </location>
</feature>
<dbReference type="InterPro" id="IPR013320">
    <property type="entry name" value="ConA-like_dom_sf"/>
</dbReference>
<evidence type="ECO:0000256" key="1">
    <source>
        <dbReference type="ARBA" id="ARBA00023157"/>
    </source>
</evidence>
<dbReference type="Gene3D" id="4.10.410.10">
    <property type="entry name" value="Pancreatic trypsin inhibitor Kunitz domain"/>
    <property type="match status" value="1"/>
</dbReference>
<comment type="caution">
    <text evidence="6">The sequence shown here is derived from an EMBL/GenBank/DDBJ whole genome shotgun (WGS) entry which is preliminary data.</text>
</comment>
<dbReference type="PROSITE" id="PS50279">
    <property type="entry name" value="BPTI_KUNITZ_2"/>
    <property type="match status" value="1"/>
</dbReference>
<feature type="domain" description="EGF-like" evidence="4">
    <location>
        <begin position="859"/>
        <end position="897"/>
    </location>
</feature>
<evidence type="ECO:0000259" key="5">
    <source>
        <dbReference type="PROSITE" id="PS50279"/>
    </source>
</evidence>
<dbReference type="Pfam" id="PF14768">
    <property type="entry name" value="RPA_interact_C"/>
    <property type="match status" value="1"/>
</dbReference>
<organism evidence="6 7">
    <name type="scientific">Aphis craccivora</name>
    <name type="common">Cowpea aphid</name>
    <dbReference type="NCBI Taxonomy" id="307492"/>
    <lineage>
        <taxon>Eukaryota</taxon>
        <taxon>Metazoa</taxon>
        <taxon>Ecdysozoa</taxon>
        <taxon>Arthropoda</taxon>
        <taxon>Hexapoda</taxon>
        <taxon>Insecta</taxon>
        <taxon>Pterygota</taxon>
        <taxon>Neoptera</taxon>
        <taxon>Paraneoptera</taxon>
        <taxon>Hemiptera</taxon>
        <taxon>Sternorrhyncha</taxon>
        <taxon>Aphidomorpha</taxon>
        <taxon>Aphidoidea</taxon>
        <taxon>Aphididae</taxon>
        <taxon>Aphidini</taxon>
        <taxon>Aphis</taxon>
        <taxon>Aphis</taxon>
    </lineage>
</organism>